<dbReference type="InterPro" id="IPR000433">
    <property type="entry name" value="Znf_ZZ"/>
</dbReference>
<keyword evidence="2" id="KW-0677">Repeat</keyword>
<dbReference type="PROSITE" id="PS50135">
    <property type="entry name" value="ZF_ZZ_2"/>
    <property type="match status" value="1"/>
</dbReference>
<dbReference type="SUPFAM" id="SSF57850">
    <property type="entry name" value="RING/U-box"/>
    <property type="match status" value="1"/>
</dbReference>
<evidence type="ECO:0000256" key="3">
    <source>
        <dbReference type="ARBA" id="ARBA00022771"/>
    </source>
</evidence>
<dbReference type="PANTHER" id="PTHR24198">
    <property type="entry name" value="ANKYRIN REPEAT AND PROTEIN KINASE DOMAIN-CONTAINING PROTEIN"/>
    <property type="match status" value="1"/>
</dbReference>
<dbReference type="PROSITE" id="PS50297">
    <property type="entry name" value="ANK_REP_REGION"/>
    <property type="match status" value="5"/>
</dbReference>
<dbReference type="Gene3D" id="3.30.60.90">
    <property type="match status" value="1"/>
</dbReference>
<evidence type="ECO:0000256" key="2">
    <source>
        <dbReference type="ARBA" id="ARBA00022737"/>
    </source>
</evidence>
<feature type="repeat" description="ANK" evidence="6">
    <location>
        <begin position="1258"/>
        <end position="1290"/>
    </location>
</feature>
<evidence type="ECO:0000256" key="1">
    <source>
        <dbReference type="ARBA" id="ARBA00022723"/>
    </source>
</evidence>
<feature type="repeat" description="ANK" evidence="6">
    <location>
        <begin position="947"/>
        <end position="979"/>
    </location>
</feature>
<feature type="repeat" description="ANK" evidence="6">
    <location>
        <begin position="1436"/>
        <end position="1469"/>
    </location>
</feature>
<keyword evidence="5 6" id="KW-0040">ANK repeat</keyword>
<comment type="caution">
    <text evidence="9">The sequence shown here is derived from an EMBL/GenBank/DDBJ whole genome shotgun (WGS) entry which is preliminary data.</text>
</comment>
<name>A0ABR3W7N4_9PEZI</name>
<evidence type="ECO:0000259" key="8">
    <source>
        <dbReference type="PROSITE" id="PS50135"/>
    </source>
</evidence>
<dbReference type="InterPro" id="IPR036770">
    <property type="entry name" value="Ankyrin_rpt-contain_sf"/>
</dbReference>
<proteinExistence type="predicted"/>
<keyword evidence="1" id="KW-0479">Metal-binding</keyword>
<dbReference type="InterPro" id="IPR043145">
    <property type="entry name" value="Znf_ZZ_sf"/>
</dbReference>
<dbReference type="SUPFAM" id="SSF48403">
    <property type="entry name" value="Ankyrin repeat"/>
    <property type="match status" value="4"/>
</dbReference>
<keyword evidence="10" id="KW-1185">Reference proteome</keyword>
<organism evidence="9 10">
    <name type="scientific">Diaporthe australafricana</name>
    <dbReference type="NCBI Taxonomy" id="127596"/>
    <lineage>
        <taxon>Eukaryota</taxon>
        <taxon>Fungi</taxon>
        <taxon>Dikarya</taxon>
        <taxon>Ascomycota</taxon>
        <taxon>Pezizomycotina</taxon>
        <taxon>Sordariomycetes</taxon>
        <taxon>Sordariomycetidae</taxon>
        <taxon>Diaporthales</taxon>
        <taxon>Diaporthaceae</taxon>
        <taxon>Diaporthe</taxon>
    </lineage>
</organism>
<evidence type="ECO:0000256" key="7">
    <source>
        <dbReference type="PROSITE-ProRule" id="PRU00228"/>
    </source>
</evidence>
<feature type="repeat" description="ANK" evidence="6">
    <location>
        <begin position="842"/>
        <end position="874"/>
    </location>
</feature>
<evidence type="ECO:0000313" key="10">
    <source>
        <dbReference type="Proteomes" id="UP001583177"/>
    </source>
</evidence>
<dbReference type="Pfam" id="PF24883">
    <property type="entry name" value="NPHP3_N"/>
    <property type="match status" value="1"/>
</dbReference>
<feature type="domain" description="ZZ-type" evidence="8">
    <location>
        <begin position="1511"/>
        <end position="1564"/>
    </location>
</feature>
<gene>
    <name evidence="9" type="ORF">Daus18300_011204</name>
</gene>
<feature type="repeat" description="ANK" evidence="6">
    <location>
        <begin position="736"/>
        <end position="768"/>
    </location>
</feature>
<dbReference type="CDD" id="cd02249">
    <property type="entry name" value="ZZ"/>
    <property type="match status" value="1"/>
</dbReference>
<dbReference type="Gene3D" id="1.25.40.20">
    <property type="entry name" value="Ankyrin repeat-containing domain"/>
    <property type="match status" value="7"/>
</dbReference>
<dbReference type="InterPro" id="IPR002110">
    <property type="entry name" value="Ankyrin_rpt"/>
</dbReference>
<evidence type="ECO:0000256" key="6">
    <source>
        <dbReference type="PROSITE-ProRule" id="PRU00023"/>
    </source>
</evidence>
<dbReference type="Pfam" id="PF12796">
    <property type="entry name" value="Ank_2"/>
    <property type="match status" value="7"/>
</dbReference>
<sequence>MTCEAETDKEYRECLLALFNISPPFIGPGDPAEMCSIQFKNTFELQQTFDKWLDAAGPCIATFSGPRGIGENPRRSSFRELLASVTFQVLSQDPARYEHYGSVGTIHRTIRSSDAWTQPGLLALFRSLLYARKASSPLHLIIDGVHRCDSSWRQLLETFLAIFRDGCSDHSNTKLKIAMFYQDHEDISEALGGLKDSDMPGMVLVGTTPFNPPRDMIAGWIIENSQHLSALQSQIRAALSRCRDITELWFAIQSLQRDVGILPTFKSAEALVEKLPSGVADVIAGRYETLSDHDRVLLGWIACAKRPLSLGELSVAVALNIHDDHSTSLFDHRDLPTDAASRVQHAFGSLLRVDNGKVVFSTDSIAECFIRLIADDKHPTAGHAVLSGREAMEPALPKVTIPDDTYITRILLEYLSMPEFTQVDERLDNDGNIWPQEALFELTTYAVQFWPFHYRAAMELLPSNKDLSSLLKNENLTSLLSKLQPILDPTTSPTGIAPTDSLFLLAAQLGLTDIVEELESLAEPQHRESAITRASWGGHGEIVECLLRDRSGDTKIDVGDVTKALQYASARGHEAIAERLLNHIEKNGNMPWALLDTLLSQASQLGNEKQTRLALSFGADANNTALGLTPLEHAAEHGYSSIVSILLHRANAKTPHEEADCKDKALILAAANGHLGVVDMLLEAHASAKAADGDGCMTLHLAAKNGYSKIVEAVLSHLDNDETSIKQSVIDAFDVFGQTPLITACRANHVDIVQLLLTNGANTEPRDNYGHPALYYAIREGDSALAEFVRNKVSSLAEMGDEEDLFLRAAEYGNTDLVRRYLPILENKELPDYHWWKVEDHRGRTALHLAAEGGWRDCVDLLLNAGGEAALNLRDDDEKFPLSLAAISGHYNIMERLLGNASLREQGDLETILMLVAQATESLPGHAEVVKILINADCDPNATSKTSTRSALHYAAASNKHDVVRALLDCGANPKLLGEWNWNALHYAADVRNVSGKIAELLIESGTDGKELDIDGWLPIHLAVRSGNVQFLDVLYHHYPDCLDVKAADGSISIHFAGDTPETLEWLLKRGVDVGARDLDGRTALTEAISAKNEESFLILIEANADPTDLGPDALHLAVNTGSVKIGREVLRTQGHLLRLKNESDRTALHLAILENQVDFAEMLLDEFYPDPSQKSIENLDAVEESTNEFEILLILAVEKSQKGVTERLLKLLPGPETWDDNWHLALLAAVDKGNMDVIDALLNTDTHRAVVNAGGGARPTALYEAAREGKEDIVERLIKLGADVNQEGGRFNTALSAAAAGGHEDVARILLREKSNASLAGGKFSNALGAALSSNLCDLVDDLIKAGAEVNTKDAQGRTAMHIAASSSSFDTLKFLADPDCKHFQYQHKGDLNAVDEQGRTVLHHAATREDEDIVVGLLEDYRGDFPKLDLLDVDGWTPLLWACRSDNNLEIVRHLVEMGADVGWETKDGWTPENVAVFHGADEVKDLIQEELVKKGTPSSRRDWKLGEDAWQSCDGCLFPRIMGPKWRCQECRDFHFCFKCFWTADKTHPNHTFEAIPEQAGIPVRRPELIEDDCNSSE</sequence>
<keyword evidence="3 7" id="KW-0863">Zinc-finger</keyword>
<dbReference type="InterPro" id="IPR056884">
    <property type="entry name" value="NPHP3-like_N"/>
</dbReference>
<evidence type="ECO:0000256" key="5">
    <source>
        <dbReference type="ARBA" id="ARBA00023043"/>
    </source>
</evidence>
<dbReference type="SMART" id="SM00291">
    <property type="entry name" value="ZnF_ZZ"/>
    <property type="match status" value="1"/>
</dbReference>
<reference evidence="9 10" key="1">
    <citation type="journal article" date="2024" name="IMA Fungus">
        <title>IMA Genome - F19 : A genome assembly and annotation guide to empower mycologists, including annotated draft genome sequences of Ceratocystis pirilliformis, Diaporthe australafricana, Fusarium ophioides, Paecilomyces lecythidis, and Sporothrix stenoceras.</title>
        <authorList>
            <person name="Aylward J."/>
            <person name="Wilson A.M."/>
            <person name="Visagie C.M."/>
            <person name="Spraker J."/>
            <person name="Barnes I."/>
            <person name="Buitendag C."/>
            <person name="Ceriani C."/>
            <person name="Del Mar Angel L."/>
            <person name="du Plessis D."/>
            <person name="Fuchs T."/>
            <person name="Gasser K."/>
            <person name="Kramer D."/>
            <person name="Li W."/>
            <person name="Munsamy K."/>
            <person name="Piso A."/>
            <person name="Price J.L."/>
            <person name="Sonnekus B."/>
            <person name="Thomas C."/>
            <person name="van der Nest A."/>
            <person name="van Dijk A."/>
            <person name="van Heerden A."/>
            <person name="van Vuuren N."/>
            <person name="Yilmaz N."/>
            <person name="Duong T.A."/>
            <person name="van der Merwe N.A."/>
            <person name="Wingfield M.J."/>
            <person name="Wingfield B.D."/>
        </authorList>
    </citation>
    <scope>NUCLEOTIDE SEQUENCE [LARGE SCALE GENOMIC DNA]</scope>
    <source>
        <strain evidence="9 10">CMW 18300</strain>
    </source>
</reference>
<evidence type="ECO:0000313" key="9">
    <source>
        <dbReference type="EMBL" id="KAL1855203.1"/>
    </source>
</evidence>
<keyword evidence="4" id="KW-0862">Zinc</keyword>
<dbReference type="EMBL" id="JAWRVE010000133">
    <property type="protein sequence ID" value="KAL1855203.1"/>
    <property type="molecule type" value="Genomic_DNA"/>
</dbReference>
<dbReference type="SMART" id="SM00248">
    <property type="entry name" value="ANK"/>
    <property type="match status" value="24"/>
</dbReference>
<dbReference type="PRINTS" id="PR01415">
    <property type="entry name" value="ANKYRIN"/>
</dbReference>
<dbReference type="Pfam" id="PF00023">
    <property type="entry name" value="Ank"/>
    <property type="match status" value="1"/>
</dbReference>
<dbReference type="PANTHER" id="PTHR24198:SF165">
    <property type="entry name" value="ANKYRIN REPEAT-CONTAINING PROTEIN-RELATED"/>
    <property type="match status" value="1"/>
</dbReference>
<dbReference type="PROSITE" id="PS50088">
    <property type="entry name" value="ANK_REPEAT"/>
    <property type="match status" value="5"/>
</dbReference>
<dbReference type="Proteomes" id="UP001583177">
    <property type="component" value="Unassembled WGS sequence"/>
</dbReference>
<protein>
    <recommendedName>
        <fullName evidence="8">ZZ-type domain-containing protein</fullName>
    </recommendedName>
</protein>
<dbReference type="Pfam" id="PF00569">
    <property type="entry name" value="ZZ"/>
    <property type="match status" value="1"/>
</dbReference>
<accession>A0ABR3W7N4</accession>
<evidence type="ECO:0000256" key="4">
    <source>
        <dbReference type="ARBA" id="ARBA00022833"/>
    </source>
</evidence>